<dbReference type="eggNOG" id="KOG0157">
    <property type="taxonomic scope" value="Eukaryota"/>
</dbReference>
<evidence type="ECO:0008006" key="9">
    <source>
        <dbReference type="Google" id="ProtNLM"/>
    </source>
</evidence>
<keyword evidence="3" id="KW-0479">Metal-binding</keyword>
<dbReference type="KEGG" id="pti:PHATR_33568"/>
<evidence type="ECO:0000256" key="5">
    <source>
        <dbReference type="ARBA" id="ARBA00023004"/>
    </source>
</evidence>
<reference evidence="8" key="2">
    <citation type="submission" date="2008-08" db="EMBL/GenBank/DDBJ databases">
        <authorList>
            <consortium name="Diatom Consortium"/>
            <person name="Grigoriev I."/>
            <person name="Grimwood J."/>
            <person name="Kuo A."/>
            <person name="Otillar R.P."/>
            <person name="Salamov A."/>
            <person name="Detter J.C."/>
            <person name="Lindquist E."/>
            <person name="Shapiro H."/>
            <person name="Lucas S."/>
            <person name="Glavina del Rio T."/>
            <person name="Pitluck S."/>
            <person name="Rokhsar D."/>
            <person name="Bowler C."/>
        </authorList>
    </citation>
    <scope>GENOME REANNOTATION</scope>
    <source>
        <strain evidence="8">CCAP 1055/1</strain>
    </source>
</reference>
<dbReference type="PaxDb" id="2850-Phatr33568"/>
<dbReference type="EMBL" id="CP001142">
    <property type="protein sequence ID" value="ACI65967.1"/>
    <property type="molecule type" value="Genomic_DNA"/>
</dbReference>
<evidence type="ECO:0000256" key="2">
    <source>
        <dbReference type="ARBA" id="ARBA00022617"/>
    </source>
</evidence>
<keyword evidence="5" id="KW-0408">Iron</keyword>
<reference evidence="7 8" key="1">
    <citation type="journal article" date="2008" name="Nature">
        <title>The Phaeodactylum genome reveals the evolutionary history of diatom genomes.</title>
        <authorList>
            <person name="Bowler C."/>
            <person name="Allen A.E."/>
            <person name="Badger J.H."/>
            <person name="Grimwood J."/>
            <person name="Jabbari K."/>
            <person name="Kuo A."/>
            <person name="Maheswari U."/>
            <person name="Martens C."/>
            <person name="Maumus F."/>
            <person name="Otillar R.P."/>
            <person name="Rayko E."/>
            <person name="Salamov A."/>
            <person name="Vandepoele K."/>
            <person name="Beszteri B."/>
            <person name="Gruber A."/>
            <person name="Heijde M."/>
            <person name="Katinka M."/>
            <person name="Mock T."/>
            <person name="Valentin K."/>
            <person name="Verret F."/>
            <person name="Berges J.A."/>
            <person name="Brownlee C."/>
            <person name="Cadoret J.P."/>
            <person name="Chiovitti A."/>
            <person name="Choi C.J."/>
            <person name="Coesel S."/>
            <person name="De Martino A."/>
            <person name="Detter J.C."/>
            <person name="Durkin C."/>
            <person name="Falciatore A."/>
            <person name="Fournet J."/>
            <person name="Haruta M."/>
            <person name="Huysman M.J."/>
            <person name="Jenkins B.D."/>
            <person name="Jiroutova K."/>
            <person name="Jorgensen R.E."/>
            <person name="Joubert Y."/>
            <person name="Kaplan A."/>
            <person name="Kroger N."/>
            <person name="Kroth P.G."/>
            <person name="La Roche J."/>
            <person name="Lindquist E."/>
            <person name="Lommer M."/>
            <person name="Martin-Jezequel V."/>
            <person name="Lopez P.J."/>
            <person name="Lucas S."/>
            <person name="Mangogna M."/>
            <person name="McGinnis K."/>
            <person name="Medlin L.K."/>
            <person name="Montsant A."/>
            <person name="Oudot-Le Secq M.P."/>
            <person name="Napoli C."/>
            <person name="Obornik M."/>
            <person name="Parker M.S."/>
            <person name="Petit J.L."/>
            <person name="Porcel B.M."/>
            <person name="Poulsen N."/>
            <person name="Robison M."/>
            <person name="Rychlewski L."/>
            <person name="Rynearson T.A."/>
            <person name="Schmutz J."/>
            <person name="Shapiro H."/>
            <person name="Siaut M."/>
            <person name="Stanley M."/>
            <person name="Sussman M.R."/>
            <person name="Taylor A.R."/>
            <person name="Vardi A."/>
            <person name="von Dassow P."/>
            <person name="Vyverman W."/>
            <person name="Willis A."/>
            <person name="Wyrwicz L.S."/>
            <person name="Rokhsar D.S."/>
            <person name="Weissenbach J."/>
            <person name="Armbrust E.V."/>
            <person name="Green B.R."/>
            <person name="Van de Peer Y."/>
            <person name="Grigoriev I.V."/>
        </authorList>
    </citation>
    <scope>NUCLEOTIDE SEQUENCE [LARGE SCALE GENOMIC DNA]</scope>
    <source>
        <strain evidence="7 8">CCAP 1055/1</strain>
    </source>
</reference>
<evidence type="ECO:0000256" key="3">
    <source>
        <dbReference type="ARBA" id="ARBA00022723"/>
    </source>
</evidence>
<dbReference type="GO" id="GO:0020037">
    <property type="term" value="F:heme binding"/>
    <property type="evidence" value="ECO:0007669"/>
    <property type="project" value="InterPro"/>
</dbReference>
<dbReference type="PANTHER" id="PTHR24291">
    <property type="entry name" value="CYTOCHROME P450 FAMILY 4"/>
    <property type="match status" value="1"/>
</dbReference>
<dbReference type="InterPro" id="IPR036396">
    <property type="entry name" value="Cyt_P450_sf"/>
</dbReference>
<dbReference type="Proteomes" id="UP000000759">
    <property type="component" value="Chromosome 3"/>
</dbReference>
<dbReference type="GO" id="GO:0005506">
    <property type="term" value="F:iron ion binding"/>
    <property type="evidence" value="ECO:0007669"/>
    <property type="project" value="InterPro"/>
</dbReference>
<dbReference type="GO" id="GO:0016705">
    <property type="term" value="F:oxidoreductase activity, acting on paired donors, with incorporation or reduction of molecular oxygen"/>
    <property type="evidence" value="ECO:0007669"/>
    <property type="project" value="InterPro"/>
</dbReference>
<evidence type="ECO:0000313" key="7">
    <source>
        <dbReference type="EMBL" id="ACI65967.1"/>
    </source>
</evidence>
<sequence>MYDLIQQRVSSDLEDVDVETTQSWAPTTSPDDCAFEDGAFQREKIPKSRSDPITSSHRPRGCRNTLTSVRLGPTLRWLPSPTPSFKSTKVPSFPSSKKFWMVTCCPFFLLLNKYIQVYGPVFNLSFGPKSFLIVSDPVMARHVLRQTSPEKNCKGMLAEILDPIMGKGLIPANPATWKVRHQAIVPLFHKQWLNWMITIFTERAEILANDLQPKSTKGQVIDMEERFCSVKLDSIGKAVFNYDFGSVTGESPIIKAVQTESNYSFL</sequence>
<evidence type="ECO:0000313" key="8">
    <source>
        <dbReference type="Proteomes" id="UP000000759"/>
    </source>
</evidence>
<dbReference type="InterPro" id="IPR001128">
    <property type="entry name" value="Cyt_P450"/>
</dbReference>
<dbReference type="RefSeq" id="XP_002186497.1">
    <property type="nucleotide sequence ID" value="XM_002186461.1"/>
</dbReference>
<evidence type="ECO:0000256" key="4">
    <source>
        <dbReference type="ARBA" id="ARBA00023002"/>
    </source>
</evidence>
<comment type="similarity">
    <text evidence="1">Belongs to the cytochrome P450 family.</text>
</comment>
<dbReference type="STRING" id="556484.B5Y5N1"/>
<keyword evidence="8" id="KW-1185">Reference proteome</keyword>
<evidence type="ECO:0000256" key="6">
    <source>
        <dbReference type="ARBA" id="ARBA00023033"/>
    </source>
</evidence>
<evidence type="ECO:0000256" key="1">
    <source>
        <dbReference type="ARBA" id="ARBA00010617"/>
    </source>
</evidence>
<protein>
    <recommendedName>
        <fullName evidence="9">Cytochrome P450</fullName>
    </recommendedName>
</protein>
<gene>
    <name evidence="7" type="ORF">PHATR_33568</name>
</gene>
<keyword evidence="6" id="KW-0503">Monooxygenase</keyword>
<dbReference type="Gene3D" id="1.10.630.10">
    <property type="entry name" value="Cytochrome P450"/>
    <property type="match status" value="1"/>
</dbReference>
<dbReference type="OrthoDB" id="1470350at2759"/>
<dbReference type="AlphaFoldDB" id="B5Y5N1"/>
<dbReference type="HOGENOM" id="CLU_1605922_0_0_1"/>
<accession>B5Y5N1</accession>
<dbReference type="GeneID" id="7203920"/>
<dbReference type="Pfam" id="PF00067">
    <property type="entry name" value="p450"/>
    <property type="match status" value="1"/>
</dbReference>
<dbReference type="InterPro" id="IPR050196">
    <property type="entry name" value="Cytochrome_P450_Monoox"/>
</dbReference>
<dbReference type="PANTHER" id="PTHR24291:SF50">
    <property type="entry name" value="BIFUNCTIONAL ALBAFLAVENONE MONOOXYGENASE_TERPENE SYNTHASE"/>
    <property type="match status" value="1"/>
</dbReference>
<proteinExistence type="inferred from homology"/>
<dbReference type="InParanoid" id="B5Y5N1"/>
<organism evidence="7 8">
    <name type="scientific">Phaeodactylum tricornutum (strain CCAP 1055/1)</name>
    <dbReference type="NCBI Taxonomy" id="556484"/>
    <lineage>
        <taxon>Eukaryota</taxon>
        <taxon>Sar</taxon>
        <taxon>Stramenopiles</taxon>
        <taxon>Ochrophyta</taxon>
        <taxon>Bacillariophyta</taxon>
        <taxon>Bacillariophyceae</taxon>
        <taxon>Bacillariophycidae</taxon>
        <taxon>Naviculales</taxon>
        <taxon>Phaeodactylaceae</taxon>
        <taxon>Phaeodactylum</taxon>
    </lineage>
</organism>
<dbReference type="SUPFAM" id="SSF48264">
    <property type="entry name" value="Cytochrome P450"/>
    <property type="match status" value="1"/>
</dbReference>
<keyword evidence="2" id="KW-0349">Heme</keyword>
<name>B5Y5N1_PHATC</name>
<dbReference type="GO" id="GO:0004497">
    <property type="term" value="F:monooxygenase activity"/>
    <property type="evidence" value="ECO:0007669"/>
    <property type="project" value="UniProtKB-KW"/>
</dbReference>
<keyword evidence="4" id="KW-0560">Oxidoreductase</keyword>